<keyword evidence="2" id="KW-1185">Reference proteome</keyword>
<proteinExistence type="predicted"/>
<dbReference type="PANTHER" id="PTHR35043:SF7">
    <property type="entry name" value="TRANSCRIPTION FACTOR DOMAIN-CONTAINING PROTEIN"/>
    <property type="match status" value="1"/>
</dbReference>
<dbReference type="EMBL" id="AZGY01000012">
    <property type="protein sequence ID" value="KZZ93769.1"/>
    <property type="molecule type" value="Genomic_DNA"/>
</dbReference>
<dbReference type="OrthoDB" id="3061561at2759"/>
<accession>A0A168ACV0</accession>
<evidence type="ECO:0000313" key="2">
    <source>
        <dbReference type="Proteomes" id="UP000078544"/>
    </source>
</evidence>
<dbReference type="Proteomes" id="UP000078544">
    <property type="component" value="Unassembled WGS sequence"/>
</dbReference>
<dbReference type="STRING" id="1081109.A0A168ACV0"/>
<gene>
    <name evidence="1" type="ORF">AAL_05485</name>
</gene>
<protein>
    <submittedName>
        <fullName evidence="1">Uncharacterized protein</fullName>
    </submittedName>
</protein>
<dbReference type="PANTHER" id="PTHR35043">
    <property type="entry name" value="TRANSCRIPTION FACTOR DOMAIN-CONTAINING PROTEIN"/>
    <property type="match status" value="1"/>
</dbReference>
<sequence>MGGLYFQQGRVGFPLSALQYARDPRVFNLPPIPEHAILDKNKHDDMAEFLAIIQISQLGLSLAVRGARGQHFFAVGNADLGTVYLWRVHLCCLLVQAPKYQCPFTVRLRDRTETRFMRDVLGGYSDKTYDNFWNIITNHGWHSKKGRSRMEIDNMPHSSSSIARLATPVLAILPTAFGCIHHTAWNFDFPTEIEQLAWRIAVSTSAATPLIGLPVIPLAQIIVQFGDPCAFVYDRRHILQVLSRVAALMTNSIQEDDNPAGNDDFGCVIADLQKAIGADTDSDDARIHFRDMFEAGGGDRSRRRIVKSILDHRPTEEGDLSDLSESQRHFTCLKWILRALGRRTEDIATRRSWSMEIPITGPLSLWSNGSVACGEMVKTSRSEPRYVAGHGRRR</sequence>
<dbReference type="AlphaFoldDB" id="A0A168ACV0"/>
<name>A0A168ACV0_9HYPO</name>
<organism evidence="1 2">
    <name type="scientific">Moelleriella libera RCEF 2490</name>
    <dbReference type="NCBI Taxonomy" id="1081109"/>
    <lineage>
        <taxon>Eukaryota</taxon>
        <taxon>Fungi</taxon>
        <taxon>Dikarya</taxon>
        <taxon>Ascomycota</taxon>
        <taxon>Pezizomycotina</taxon>
        <taxon>Sordariomycetes</taxon>
        <taxon>Hypocreomycetidae</taxon>
        <taxon>Hypocreales</taxon>
        <taxon>Clavicipitaceae</taxon>
        <taxon>Moelleriella</taxon>
    </lineage>
</organism>
<evidence type="ECO:0000313" key="1">
    <source>
        <dbReference type="EMBL" id="KZZ93769.1"/>
    </source>
</evidence>
<comment type="caution">
    <text evidence="1">The sequence shown here is derived from an EMBL/GenBank/DDBJ whole genome shotgun (WGS) entry which is preliminary data.</text>
</comment>
<reference evidence="1 2" key="1">
    <citation type="journal article" date="2016" name="Genome Biol. Evol.">
        <title>Divergent and convergent evolution of fungal pathogenicity.</title>
        <authorList>
            <person name="Shang Y."/>
            <person name="Xiao G."/>
            <person name="Zheng P."/>
            <person name="Cen K."/>
            <person name="Zhan S."/>
            <person name="Wang C."/>
        </authorList>
    </citation>
    <scope>NUCLEOTIDE SEQUENCE [LARGE SCALE GENOMIC DNA]</scope>
    <source>
        <strain evidence="1 2">RCEF 2490</strain>
    </source>
</reference>